<dbReference type="AlphaFoldDB" id="A0A225WLD2"/>
<keyword evidence="4 5" id="KW-0732">Signal</keyword>
<comment type="similarity">
    <text evidence="2 5">Belongs to the RxLR effector family.</text>
</comment>
<dbReference type="Proteomes" id="UP000198211">
    <property type="component" value="Unassembled WGS sequence"/>
</dbReference>
<evidence type="ECO:0000256" key="2">
    <source>
        <dbReference type="ARBA" id="ARBA00010400"/>
    </source>
</evidence>
<sequence>MRGFRAVLASATILLVCSSDLVESTSQNKLTGVNGAYSVKSTGGTSDIKRSLRRYESEDDEERKIADNLSGLVKVKQKPIQRIIHIDDIPEIREAHAVLDPKRADELLEGGFLGWLRKPELEKALHSNLNDKRAVFAKWRNERRSPKLVTELISKNKAIKHKYKPVYEMYDGYMKSMQKQKVNTGLKRKRGEI</sequence>
<evidence type="ECO:0000256" key="4">
    <source>
        <dbReference type="ARBA" id="ARBA00022729"/>
    </source>
</evidence>
<comment type="function">
    <text evidence="5">Effector that suppresses plant defense responses during pathogen infection.</text>
</comment>
<accession>A0A225WLD2</accession>
<dbReference type="GO" id="GO:0005576">
    <property type="term" value="C:extracellular region"/>
    <property type="evidence" value="ECO:0007669"/>
    <property type="project" value="UniProtKB-SubCell"/>
</dbReference>
<evidence type="ECO:0000313" key="7">
    <source>
        <dbReference type="Proteomes" id="UP000198211"/>
    </source>
</evidence>
<name>A0A225WLD2_9STRA</name>
<evidence type="ECO:0000256" key="3">
    <source>
        <dbReference type="ARBA" id="ARBA00022525"/>
    </source>
</evidence>
<reference evidence="7" key="1">
    <citation type="submission" date="2017-03" db="EMBL/GenBank/DDBJ databases">
        <title>Phytopthora megakarya and P. palmivora, two closely related causual agents of cacao black pod achieved similar genome size and gene model numbers by different mechanisms.</title>
        <authorList>
            <person name="Ali S."/>
            <person name="Shao J."/>
            <person name="Larry D.J."/>
            <person name="Kronmiller B."/>
            <person name="Shen D."/>
            <person name="Strem M.D."/>
            <person name="Melnick R.L."/>
            <person name="Guiltinan M.J."/>
            <person name="Tyler B.M."/>
            <person name="Meinhardt L.W."/>
            <person name="Bailey B.A."/>
        </authorList>
    </citation>
    <scope>NUCLEOTIDE SEQUENCE [LARGE SCALE GENOMIC DNA]</scope>
    <source>
        <strain evidence="7">zdho120</strain>
    </source>
</reference>
<proteinExistence type="inferred from homology"/>
<organism evidence="6 7">
    <name type="scientific">Phytophthora megakarya</name>
    <dbReference type="NCBI Taxonomy" id="4795"/>
    <lineage>
        <taxon>Eukaryota</taxon>
        <taxon>Sar</taxon>
        <taxon>Stramenopiles</taxon>
        <taxon>Oomycota</taxon>
        <taxon>Peronosporomycetes</taxon>
        <taxon>Peronosporales</taxon>
        <taxon>Peronosporaceae</taxon>
        <taxon>Phytophthora</taxon>
    </lineage>
</organism>
<gene>
    <name evidence="6" type="ORF">PHMEG_0007413</name>
</gene>
<keyword evidence="7" id="KW-1185">Reference proteome</keyword>
<comment type="caution">
    <text evidence="6">The sequence shown here is derived from an EMBL/GenBank/DDBJ whole genome shotgun (WGS) entry which is preliminary data.</text>
</comment>
<dbReference type="Pfam" id="PF16810">
    <property type="entry name" value="RXLR"/>
    <property type="match status" value="1"/>
</dbReference>
<evidence type="ECO:0000256" key="5">
    <source>
        <dbReference type="RuleBase" id="RU367124"/>
    </source>
</evidence>
<dbReference type="EMBL" id="NBNE01000580">
    <property type="protein sequence ID" value="OWZ18493.1"/>
    <property type="molecule type" value="Genomic_DNA"/>
</dbReference>
<evidence type="ECO:0000256" key="1">
    <source>
        <dbReference type="ARBA" id="ARBA00004613"/>
    </source>
</evidence>
<comment type="domain">
    <text evidence="5">The RxLR-dEER motif acts to carry the protein into the host cell cytoplasm through binding to cell surface phosphatidylinositol-3-phosphate.</text>
</comment>
<feature type="chain" id="PRO_5028523713" description="RxLR effector protein" evidence="5">
    <location>
        <begin position="20"/>
        <end position="193"/>
    </location>
</feature>
<keyword evidence="3 5" id="KW-0964">Secreted</keyword>
<comment type="subcellular location">
    <subcellularLocation>
        <location evidence="1 5">Secreted</location>
    </subcellularLocation>
</comment>
<dbReference type="OrthoDB" id="124761at2759"/>
<feature type="signal peptide" evidence="5">
    <location>
        <begin position="1"/>
        <end position="19"/>
    </location>
</feature>
<dbReference type="InterPro" id="IPR031825">
    <property type="entry name" value="RXLR"/>
</dbReference>
<evidence type="ECO:0000313" key="6">
    <source>
        <dbReference type="EMBL" id="OWZ18493.1"/>
    </source>
</evidence>
<protein>
    <recommendedName>
        <fullName evidence="5">RxLR effector protein</fullName>
    </recommendedName>
</protein>